<dbReference type="Pfam" id="PF05730">
    <property type="entry name" value="CFEM"/>
    <property type="match status" value="1"/>
</dbReference>
<keyword evidence="6 9" id="KW-0732">Signal</keyword>
<evidence type="ECO:0000256" key="2">
    <source>
        <dbReference type="ARBA" id="ARBA00004613"/>
    </source>
</evidence>
<dbReference type="EMBL" id="MU004377">
    <property type="protein sequence ID" value="KAF2653689.1"/>
    <property type="molecule type" value="Genomic_DNA"/>
</dbReference>
<accession>A0A6A6T0W1</accession>
<protein>
    <recommendedName>
        <fullName evidence="10">CFEM domain-containing protein</fullName>
    </recommendedName>
</protein>
<evidence type="ECO:0000256" key="1">
    <source>
        <dbReference type="ARBA" id="ARBA00004589"/>
    </source>
</evidence>
<keyword evidence="7" id="KW-1015">Disulfide bond</keyword>
<name>A0A6A6T0W1_9PLEO</name>
<evidence type="ECO:0000256" key="8">
    <source>
        <dbReference type="ARBA" id="ARBA00023288"/>
    </source>
</evidence>
<evidence type="ECO:0000256" key="9">
    <source>
        <dbReference type="SAM" id="SignalP"/>
    </source>
</evidence>
<comment type="similarity">
    <text evidence="3">Belongs to the RBT5 family.</text>
</comment>
<feature type="chain" id="PRO_5025378826" description="CFEM domain-containing protein" evidence="9">
    <location>
        <begin position="20"/>
        <end position="153"/>
    </location>
</feature>
<evidence type="ECO:0000256" key="3">
    <source>
        <dbReference type="ARBA" id="ARBA00010031"/>
    </source>
</evidence>
<feature type="signal peptide" evidence="9">
    <location>
        <begin position="1"/>
        <end position="19"/>
    </location>
</feature>
<evidence type="ECO:0000256" key="6">
    <source>
        <dbReference type="ARBA" id="ARBA00022729"/>
    </source>
</evidence>
<dbReference type="OrthoDB" id="3932980at2759"/>
<dbReference type="InterPro" id="IPR008427">
    <property type="entry name" value="Extracellular_membr_CFEM_dom"/>
</dbReference>
<proteinExistence type="inferred from homology"/>
<evidence type="ECO:0000256" key="5">
    <source>
        <dbReference type="ARBA" id="ARBA00022622"/>
    </source>
</evidence>
<evidence type="ECO:0000313" key="11">
    <source>
        <dbReference type="EMBL" id="KAF2653689.1"/>
    </source>
</evidence>
<dbReference type="GO" id="GO:0098552">
    <property type="term" value="C:side of membrane"/>
    <property type="evidence" value="ECO:0007669"/>
    <property type="project" value="UniProtKB-KW"/>
</dbReference>
<evidence type="ECO:0000259" key="10">
    <source>
        <dbReference type="Pfam" id="PF05730"/>
    </source>
</evidence>
<feature type="domain" description="CFEM" evidence="10">
    <location>
        <begin position="47"/>
        <end position="116"/>
    </location>
</feature>
<dbReference type="GO" id="GO:0005576">
    <property type="term" value="C:extracellular region"/>
    <property type="evidence" value="ECO:0007669"/>
    <property type="project" value="UniProtKB-SubCell"/>
</dbReference>
<organism evidence="11 12">
    <name type="scientific">Lophiostoma macrostomum CBS 122681</name>
    <dbReference type="NCBI Taxonomy" id="1314788"/>
    <lineage>
        <taxon>Eukaryota</taxon>
        <taxon>Fungi</taxon>
        <taxon>Dikarya</taxon>
        <taxon>Ascomycota</taxon>
        <taxon>Pezizomycotina</taxon>
        <taxon>Dothideomycetes</taxon>
        <taxon>Pleosporomycetidae</taxon>
        <taxon>Pleosporales</taxon>
        <taxon>Lophiostomataceae</taxon>
        <taxon>Lophiostoma</taxon>
    </lineage>
</organism>
<keyword evidence="5" id="KW-0472">Membrane</keyword>
<keyword evidence="5" id="KW-0325">Glycoprotein</keyword>
<dbReference type="Proteomes" id="UP000799324">
    <property type="component" value="Unassembled WGS sequence"/>
</dbReference>
<keyword evidence="5" id="KW-0336">GPI-anchor</keyword>
<evidence type="ECO:0000256" key="7">
    <source>
        <dbReference type="ARBA" id="ARBA00023157"/>
    </source>
</evidence>
<comment type="subcellular location">
    <subcellularLocation>
        <location evidence="1">Membrane</location>
        <topology evidence="1">Lipid-anchor</topology>
        <topology evidence="1">GPI-anchor</topology>
    </subcellularLocation>
    <subcellularLocation>
        <location evidence="2">Secreted</location>
    </subcellularLocation>
</comment>
<evidence type="ECO:0000256" key="4">
    <source>
        <dbReference type="ARBA" id="ARBA00022525"/>
    </source>
</evidence>
<keyword evidence="8" id="KW-0449">Lipoprotein</keyword>
<dbReference type="AlphaFoldDB" id="A0A6A6T0W1"/>
<gene>
    <name evidence="11" type="ORF">K491DRAFT_602452</name>
</gene>
<sequence length="153" mass="16505">MLQSTLLATFAAVVPFVAAQRTFNVTEAFAPGNWKKYHCIDTDAVVALLPTCLAECNYEANAADGCAYDDIACHCINYNVYSPIIEKCALPAEYGGAGACTDADLGIARPIVNDLCNFFNATLYADYTGCPQELSPKLTTKLVFAEESIRLDV</sequence>
<keyword evidence="4" id="KW-0964">Secreted</keyword>
<reference evidence="11" key="1">
    <citation type="journal article" date="2020" name="Stud. Mycol.">
        <title>101 Dothideomycetes genomes: a test case for predicting lifestyles and emergence of pathogens.</title>
        <authorList>
            <person name="Haridas S."/>
            <person name="Albert R."/>
            <person name="Binder M."/>
            <person name="Bloem J."/>
            <person name="Labutti K."/>
            <person name="Salamov A."/>
            <person name="Andreopoulos B."/>
            <person name="Baker S."/>
            <person name="Barry K."/>
            <person name="Bills G."/>
            <person name="Bluhm B."/>
            <person name="Cannon C."/>
            <person name="Castanera R."/>
            <person name="Culley D."/>
            <person name="Daum C."/>
            <person name="Ezra D."/>
            <person name="Gonzalez J."/>
            <person name="Henrissat B."/>
            <person name="Kuo A."/>
            <person name="Liang C."/>
            <person name="Lipzen A."/>
            <person name="Lutzoni F."/>
            <person name="Magnuson J."/>
            <person name="Mondo S."/>
            <person name="Nolan M."/>
            <person name="Ohm R."/>
            <person name="Pangilinan J."/>
            <person name="Park H.-J."/>
            <person name="Ramirez L."/>
            <person name="Alfaro M."/>
            <person name="Sun H."/>
            <person name="Tritt A."/>
            <person name="Yoshinaga Y."/>
            <person name="Zwiers L.-H."/>
            <person name="Turgeon B."/>
            <person name="Goodwin S."/>
            <person name="Spatafora J."/>
            <person name="Crous P."/>
            <person name="Grigoriev I."/>
        </authorList>
    </citation>
    <scope>NUCLEOTIDE SEQUENCE</scope>
    <source>
        <strain evidence="11">CBS 122681</strain>
    </source>
</reference>
<evidence type="ECO:0000313" key="12">
    <source>
        <dbReference type="Proteomes" id="UP000799324"/>
    </source>
</evidence>
<keyword evidence="12" id="KW-1185">Reference proteome</keyword>